<protein>
    <submittedName>
        <fullName evidence="1">Uncharacterized protein</fullName>
    </submittedName>
</protein>
<evidence type="ECO:0000313" key="1">
    <source>
        <dbReference type="EMBL" id="AYV81399.1"/>
    </source>
</evidence>
<gene>
    <name evidence="1" type="ORF">Harvfovirus31_15</name>
</gene>
<sequence length="246" mass="29192">MSQWFTRATWWANFTFSIASFQSAREVVIYSRINRHCRTDTASNQSLWQMLKDRDQGDVKDMLNGESIFSLYLFNDHSLKSRYFNASYSMRFKKTHYVPSRIISTALLINDSHTALTLKNSYVVDKMGMEIFHTLVAHKWLTYNEPKTLGCTHIYINFLRYDMYGNEGDPPLSYPLISFWLRKFIKDGIVSWKHNHMFKTIKLPIRDIMQDCTYYLNLPLDPHYVRKISRNYTMPSGETITIFRAR</sequence>
<organism evidence="1">
    <name type="scientific">Harvfovirus sp</name>
    <dbReference type="NCBI Taxonomy" id="2487768"/>
    <lineage>
        <taxon>Viruses</taxon>
        <taxon>Varidnaviria</taxon>
        <taxon>Bamfordvirae</taxon>
        <taxon>Nucleocytoviricota</taxon>
        <taxon>Megaviricetes</taxon>
        <taxon>Imitervirales</taxon>
        <taxon>Mimiviridae</taxon>
        <taxon>Klosneuvirinae</taxon>
    </lineage>
</organism>
<dbReference type="EMBL" id="MK072273">
    <property type="protein sequence ID" value="AYV81399.1"/>
    <property type="molecule type" value="Genomic_DNA"/>
</dbReference>
<proteinExistence type="predicted"/>
<name>A0A3G5A7H2_9VIRU</name>
<accession>A0A3G5A7H2</accession>
<reference evidence="1" key="1">
    <citation type="submission" date="2018-10" db="EMBL/GenBank/DDBJ databases">
        <title>Hidden diversity of soil giant viruses.</title>
        <authorList>
            <person name="Schulz F."/>
            <person name="Alteio L."/>
            <person name="Goudeau D."/>
            <person name="Ryan E.M."/>
            <person name="Malmstrom R.R."/>
            <person name="Blanchard J."/>
            <person name="Woyke T."/>
        </authorList>
    </citation>
    <scope>NUCLEOTIDE SEQUENCE</scope>
    <source>
        <strain evidence="1">HAV1</strain>
    </source>
</reference>